<proteinExistence type="predicted"/>
<sequence length="295" mass="31764">MVSSNGWIFRNEVRSGMGHPRGSETVTAFARRNKIGCVTSSPEPRCGSRLPMVSIDPASRQKAGAALLAPVCDGLGATSRREVRRQGSNVAFSLATEASLRPTQIDTSVEWCKYLQTVYLVNPFISTAASSPATMLNDTHNSPPPTLISGQSTTLVLPGRWGVCRGPHDRSGGAPRRVRRYRFAVRGHARAGPVRTGGSRRPHRPSDRSGTAAKPGRRDGPPVLGLRLADRGAGVHRRARRVLEFAGPTRPRQPAPAGQSSDAAIQRTPTVLRRQAAGNCAAVESIFQRLRLMSQ</sequence>
<dbReference type="AlphaFoldDB" id="F9UHW2"/>
<evidence type="ECO:0000313" key="3">
    <source>
        <dbReference type="Proteomes" id="UP000005459"/>
    </source>
</evidence>
<accession>F9UHW2</accession>
<organism evidence="2 3">
    <name type="scientific">Thiocapsa marina 5811</name>
    <dbReference type="NCBI Taxonomy" id="768671"/>
    <lineage>
        <taxon>Bacteria</taxon>
        <taxon>Pseudomonadati</taxon>
        <taxon>Pseudomonadota</taxon>
        <taxon>Gammaproteobacteria</taxon>
        <taxon>Chromatiales</taxon>
        <taxon>Chromatiaceae</taxon>
        <taxon>Thiocapsa</taxon>
    </lineage>
</organism>
<dbReference type="Proteomes" id="UP000005459">
    <property type="component" value="Unassembled WGS sequence"/>
</dbReference>
<gene>
    <name evidence="2" type="ORF">ThimaDRAFT_4515</name>
</gene>
<protein>
    <submittedName>
        <fullName evidence="2">Uncharacterized protein</fullName>
    </submittedName>
</protein>
<feature type="region of interest" description="Disordered" evidence="1">
    <location>
        <begin position="184"/>
        <end position="224"/>
    </location>
</feature>
<dbReference type="EMBL" id="AFWV01000021">
    <property type="protein sequence ID" value="EGV16138.1"/>
    <property type="molecule type" value="Genomic_DNA"/>
</dbReference>
<feature type="region of interest" description="Disordered" evidence="1">
    <location>
        <begin position="242"/>
        <end position="264"/>
    </location>
</feature>
<reference evidence="2 3" key="1">
    <citation type="submission" date="2011-06" db="EMBL/GenBank/DDBJ databases">
        <title>The draft genome of Thiocapsa marina 5811.</title>
        <authorList>
            <consortium name="US DOE Joint Genome Institute (JGI-PGF)"/>
            <person name="Lucas S."/>
            <person name="Han J."/>
            <person name="Cheng J.-F."/>
            <person name="Goodwin L."/>
            <person name="Pitluck S."/>
            <person name="Peters L."/>
            <person name="Land M.L."/>
            <person name="Hauser L."/>
            <person name="Vogl K."/>
            <person name="Liu Z."/>
            <person name="Imhoff J."/>
            <person name="Thiel V."/>
            <person name="Frigaard N.-U."/>
            <person name="Bryant D."/>
            <person name="Woyke T.J."/>
        </authorList>
    </citation>
    <scope>NUCLEOTIDE SEQUENCE [LARGE SCALE GENOMIC DNA]</scope>
    <source>
        <strain evidence="2 3">5811</strain>
    </source>
</reference>
<keyword evidence="3" id="KW-1185">Reference proteome</keyword>
<evidence type="ECO:0000313" key="2">
    <source>
        <dbReference type="EMBL" id="EGV16138.1"/>
    </source>
</evidence>
<name>F9UHW2_9GAMM</name>
<evidence type="ECO:0000256" key="1">
    <source>
        <dbReference type="SAM" id="MobiDB-lite"/>
    </source>
</evidence>